<dbReference type="OrthoDB" id="10070917at2759"/>
<accession>R7UWM9</accession>
<evidence type="ECO:0000313" key="8">
    <source>
        <dbReference type="EnsemblMetazoa" id="CapteP103368"/>
    </source>
</evidence>
<reference evidence="7 9" key="2">
    <citation type="journal article" date="2013" name="Nature">
        <title>Insights into bilaterian evolution from three spiralian genomes.</title>
        <authorList>
            <person name="Simakov O."/>
            <person name="Marletaz F."/>
            <person name="Cho S.J."/>
            <person name="Edsinger-Gonzales E."/>
            <person name="Havlak P."/>
            <person name="Hellsten U."/>
            <person name="Kuo D.H."/>
            <person name="Larsson T."/>
            <person name="Lv J."/>
            <person name="Arendt D."/>
            <person name="Savage R."/>
            <person name="Osoegawa K."/>
            <person name="de Jong P."/>
            <person name="Grimwood J."/>
            <person name="Chapman J.A."/>
            <person name="Shapiro H."/>
            <person name="Aerts A."/>
            <person name="Otillar R.P."/>
            <person name="Terry A.Y."/>
            <person name="Boore J.L."/>
            <person name="Grigoriev I.V."/>
            <person name="Lindberg D.R."/>
            <person name="Seaver E.C."/>
            <person name="Weisblat D.A."/>
            <person name="Putnam N.H."/>
            <person name="Rokhsar D.S."/>
        </authorList>
    </citation>
    <scope>NUCLEOTIDE SEQUENCE</scope>
    <source>
        <strain evidence="7 9">I ESC-2004</strain>
    </source>
</reference>
<dbReference type="InterPro" id="IPR048395">
    <property type="entry name" value="Glyco_hydro_31_C"/>
</dbReference>
<keyword evidence="3 4" id="KW-0326">Glycosidase</keyword>
<comment type="similarity">
    <text evidence="1 4">Belongs to the glycosyl hydrolase 31 family.</text>
</comment>
<dbReference type="SUPFAM" id="SSF51011">
    <property type="entry name" value="Glycosyl hydrolase domain"/>
    <property type="match status" value="1"/>
</dbReference>
<reference evidence="9" key="1">
    <citation type="submission" date="2012-12" db="EMBL/GenBank/DDBJ databases">
        <authorList>
            <person name="Hellsten U."/>
            <person name="Grimwood J."/>
            <person name="Chapman J.A."/>
            <person name="Shapiro H."/>
            <person name="Aerts A."/>
            <person name="Otillar R.P."/>
            <person name="Terry A.Y."/>
            <person name="Boore J.L."/>
            <person name="Simakov O."/>
            <person name="Marletaz F."/>
            <person name="Cho S.-J."/>
            <person name="Edsinger-Gonzales E."/>
            <person name="Havlak P."/>
            <person name="Kuo D.-H."/>
            <person name="Larsson T."/>
            <person name="Lv J."/>
            <person name="Arendt D."/>
            <person name="Savage R."/>
            <person name="Osoegawa K."/>
            <person name="de Jong P."/>
            <person name="Lindberg D.R."/>
            <person name="Seaver E.C."/>
            <person name="Weisblat D.A."/>
            <person name="Putnam N.H."/>
            <person name="Grigoriev I.V."/>
            <person name="Rokhsar D.S."/>
        </authorList>
    </citation>
    <scope>NUCLEOTIDE SEQUENCE</scope>
    <source>
        <strain evidence="9">I ESC-2004</strain>
    </source>
</reference>
<dbReference type="GO" id="GO:0005975">
    <property type="term" value="P:carbohydrate metabolic process"/>
    <property type="evidence" value="ECO:0007669"/>
    <property type="project" value="InterPro"/>
</dbReference>
<dbReference type="AlphaFoldDB" id="R7UWM9"/>
<evidence type="ECO:0000313" key="7">
    <source>
        <dbReference type="EMBL" id="ELU07811.1"/>
    </source>
</evidence>
<organism evidence="7">
    <name type="scientific">Capitella teleta</name>
    <name type="common">Polychaete worm</name>
    <dbReference type="NCBI Taxonomy" id="283909"/>
    <lineage>
        <taxon>Eukaryota</taxon>
        <taxon>Metazoa</taxon>
        <taxon>Spiralia</taxon>
        <taxon>Lophotrochozoa</taxon>
        <taxon>Annelida</taxon>
        <taxon>Polychaeta</taxon>
        <taxon>Sedentaria</taxon>
        <taxon>Scolecida</taxon>
        <taxon>Capitellidae</taxon>
        <taxon>Capitella</taxon>
    </lineage>
</organism>
<reference evidence="8" key="3">
    <citation type="submission" date="2015-06" db="UniProtKB">
        <authorList>
            <consortium name="EnsemblMetazoa"/>
        </authorList>
    </citation>
    <scope>IDENTIFICATION</scope>
</reference>
<feature type="domain" description="Glycosyl hydrolase family 31 C-terminal" evidence="6">
    <location>
        <begin position="447"/>
        <end position="529"/>
    </location>
</feature>
<dbReference type="FunCoup" id="R7UWM9">
    <property type="interactions" value="9"/>
</dbReference>
<dbReference type="Pfam" id="PF21365">
    <property type="entry name" value="Glyco_hydro_31_3rd"/>
    <property type="match status" value="1"/>
</dbReference>
<gene>
    <name evidence="7" type="ORF">CAPTEDRAFT_103368</name>
</gene>
<dbReference type="InterPro" id="IPR000322">
    <property type="entry name" value="Glyco_hydro_31_TIM"/>
</dbReference>
<evidence type="ECO:0000256" key="1">
    <source>
        <dbReference type="ARBA" id="ARBA00007806"/>
    </source>
</evidence>
<dbReference type="InterPro" id="IPR017853">
    <property type="entry name" value="GH"/>
</dbReference>
<evidence type="ECO:0000259" key="5">
    <source>
        <dbReference type="Pfam" id="PF01055"/>
    </source>
</evidence>
<evidence type="ECO:0000256" key="3">
    <source>
        <dbReference type="ARBA" id="ARBA00023295"/>
    </source>
</evidence>
<dbReference type="STRING" id="283909.R7UWM9"/>
<dbReference type="InterPro" id="IPR013780">
    <property type="entry name" value="Glyco_hydro_b"/>
</dbReference>
<dbReference type="PANTHER" id="PTHR43053">
    <property type="entry name" value="GLYCOSIDASE FAMILY 31"/>
    <property type="match status" value="1"/>
</dbReference>
<protein>
    <recommendedName>
        <fullName evidence="10">Glycoside hydrolase family 31 N-terminal domain-containing protein</fullName>
    </recommendedName>
</protein>
<dbReference type="EnsemblMetazoa" id="CapteT103368">
    <property type="protein sequence ID" value="CapteP103368"/>
    <property type="gene ID" value="CapteG103368"/>
</dbReference>
<keyword evidence="2 4" id="KW-0378">Hydrolase</keyword>
<evidence type="ECO:0008006" key="10">
    <source>
        <dbReference type="Google" id="ProtNLM"/>
    </source>
</evidence>
<name>R7UWM9_CAPTE</name>
<dbReference type="HOGENOM" id="CLU_008294_0_0_1"/>
<dbReference type="InterPro" id="IPR050985">
    <property type="entry name" value="Alpha-glycosidase_related"/>
</dbReference>
<dbReference type="EMBL" id="KB299619">
    <property type="protein sequence ID" value="ELU07811.1"/>
    <property type="molecule type" value="Genomic_DNA"/>
</dbReference>
<feature type="domain" description="Glycoside hydrolase family 31 TIM barrel" evidence="5">
    <location>
        <begin position="136"/>
        <end position="432"/>
    </location>
</feature>
<dbReference type="Gene3D" id="3.20.20.80">
    <property type="entry name" value="Glycosidases"/>
    <property type="match status" value="1"/>
</dbReference>
<keyword evidence="9" id="KW-1185">Reference proteome</keyword>
<dbReference type="OMA" id="AFFTWVH"/>
<dbReference type="CDD" id="cd06592">
    <property type="entry name" value="GH31_NET37"/>
    <property type="match status" value="1"/>
</dbReference>
<evidence type="ECO:0000256" key="2">
    <source>
        <dbReference type="ARBA" id="ARBA00022801"/>
    </source>
</evidence>
<dbReference type="SUPFAM" id="SSF51445">
    <property type="entry name" value="(Trans)glycosidases"/>
    <property type="match status" value="1"/>
</dbReference>
<dbReference type="PANTHER" id="PTHR43053:SF4">
    <property type="entry name" value="MYOGENESIS-REGULATING GLYCOSIDASE"/>
    <property type="match status" value="1"/>
</dbReference>
<proteinExistence type="inferred from homology"/>
<evidence type="ECO:0000256" key="4">
    <source>
        <dbReference type="RuleBase" id="RU361185"/>
    </source>
</evidence>
<dbReference type="Gene3D" id="2.60.40.1180">
    <property type="entry name" value="Golgi alpha-mannosidase II"/>
    <property type="match status" value="1"/>
</dbReference>
<evidence type="ECO:0000313" key="9">
    <source>
        <dbReference type="Proteomes" id="UP000014760"/>
    </source>
</evidence>
<dbReference type="Proteomes" id="UP000014760">
    <property type="component" value="Unassembled WGS sequence"/>
</dbReference>
<dbReference type="EMBL" id="AMQN01001118">
    <property type="status" value="NOT_ANNOTATED_CDS"/>
    <property type="molecule type" value="Genomic_DNA"/>
</dbReference>
<evidence type="ECO:0000259" key="6">
    <source>
        <dbReference type="Pfam" id="PF21365"/>
    </source>
</evidence>
<dbReference type="GO" id="GO:0004553">
    <property type="term" value="F:hydrolase activity, hydrolyzing O-glycosyl compounds"/>
    <property type="evidence" value="ECO:0007669"/>
    <property type="project" value="InterPro"/>
</dbReference>
<sequence length="530" mass="60775">MLGYHWYGLGHVWNHPWPMERWDVKMSPVVTGELEPFKMGEWYGGIQERLWMSSSGVALFVDFNTPLFASVNHQSDGRLRLVAKNVSPYQEDELSMRYTLLQERDVKAAYLSLVGKAFEKPKSIPNEKIFRYPVWSTWAQYKQDITQERVLEFAGAIRKHGFKDSQLEIDDDWTPAYGDWTFDATKFPDPARMVKVLKDLGFRVTIWMHPFANVNSEAIKEKQYWIQEPSTGKPSIVTWWNGKAALLDVTSPSSKSWLKTKCQYLQQLGIDSFKIDAGEACYLPYKRRMHKPLKSPNAYNKLFVDLCLELDPELRALEVRSGVASQHIPMFFRVNDKDSNWSTINGLKTVIPHVLNQGLLGYPFVLPDMIGGNAYSSVGFSKTTNFPSRELFIRWMQVNALMPAMQFSVVPWRYDDEVIHIAQKVCALHEQYADLIVQLAKEATQTGAPICRPLWWIAPKDETALTISSEFLLGNEVLVAPVLDEGATSRDVYLPEGRWRDANSGQEFSGSAWIREHPADLDQLPYFTKL</sequence>
<dbReference type="Pfam" id="PF01055">
    <property type="entry name" value="Glyco_hydro_31_2nd"/>
    <property type="match status" value="1"/>
</dbReference>